<name>A0A9X2ZDD7_9BACT</name>
<feature type="non-terminal residue" evidence="1">
    <location>
        <position position="1"/>
    </location>
</feature>
<protein>
    <submittedName>
        <fullName evidence="1">Uncharacterized protein</fullName>
    </submittedName>
</protein>
<dbReference type="Proteomes" id="UP001155040">
    <property type="component" value="Unassembled WGS sequence"/>
</dbReference>
<dbReference type="EMBL" id="JANUBF010000064">
    <property type="protein sequence ID" value="MCS4038350.1"/>
    <property type="molecule type" value="Genomic_DNA"/>
</dbReference>
<reference evidence="1" key="1">
    <citation type="submission" date="2022-08" db="EMBL/GenBank/DDBJ databases">
        <title>Genomic Encyclopedia of Type Strains, Phase V (KMG-V): Genome sequencing to study the core and pangenomes of soil and plant-associated prokaryotes.</title>
        <authorList>
            <person name="Whitman W."/>
        </authorList>
    </citation>
    <scope>NUCLEOTIDE SEQUENCE</scope>
    <source>
        <strain evidence="1">SP3012</strain>
    </source>
</reference>
<comment type="caution">
    <text evidence="1">The sequence shown here is derived from an EMBL/GenBank/DDBJ whole genome shotgun (WGS) entry which is preliminary data.</text>
</comment>
<proteinExistence type="predicted"/>
<sequence length="27" mass="3095">EMGRMVDAEQLAKVGRGQYQVKEPNLF</sequence>
<gene>
    <name evidence="1" type="ORF">GGQ01_003442</name>
</gene>
<organism evidence="1 2">
    <name type="scientific">Salinibacter ruber</name>
    <dbReference type="NCBI Taxonomy" id="146919"/>
    <lineage>
        <taxon>Bacteria</taxon>
        <taxon>Pseudomonadati</taxon>
        <taxon>Rhodothermota</taxon>
        <taxon>Rhodothermia</taxon>
        <taxon>Rhodothermales</taxon>
        <taxon>Salinibacteraceae</taxon>
        <taxon>Salinibacter</taxon>
    </lineage>
</organism>
<dbReference type="AlphaFoldDB" id="A0A9X2ZDD7"/>
<evidence type="ECO:0000313" key="1">
    <source>
        <dbReference type="EMBL" id="MCS4038350.1"/>
    </source>
</evidence>
<evidence type="ECO:0000313" key="2">
    <source>
        <dbReference type="Proteomes" id="UP001155040"/>
    </source>
</evidence>
<accession>A0A9X2ZDD7</accession>